<comment type="caution">
    <text evidence="2">The sequence shown here is derived from an EMBL/GenBank/DDBJ whole genome shotgun (WGS) entry which is preliminary data.</text>
</comment>
<feature type="region of interest" description="Disordered" evidence="1">
    <location>
        <begin position="1"/>
        <end position="33"/>
    </location>
</feature>
<dbReference type="Proteomes" id="UP000265520">
    <property type="component" value="Unassembled WGS sequence"/>
</dbReference>
<reference evidence="2 3" key="1">
    <citation type="journal article" date="2018" name="Front. Plant Sci.">
        <title>Red Clover (Trifolium pratense) and Zigzag Clover (T. medium) - A Picture of Genomic Similarities and Differences.</title>
        <authorList>
            <person name="Dluhosova J."/>
            <person name="Istvanek J."/>
            <person name="Nedelnik J."/>
            <person name="Repkova J."/>
        </authorList>
    </citation>
    <scope>NUCLEOTIDE SEQUENCE [LARGE SCALE GENOMIC DNA]</scope>
    <source>
        <strain evidence="3">cv. 10/8</strain>
        <tissue evidence="2">Leaf</tissue>
    </source>
</reference>
<dbReference type="EMBL" id="LXQA010137497">
    <property type="protein sequence ID" value="MCI23716.1"/>
    <property type="molecule type" value="Genomic_DNA"/>
</dbReference>
<sequence>MLLNNTATPAAPLVSSSNTSSPIFFSQRSFEMS</sequence>
<evidence type="ECO:0000313" key="2">
    <source>
        <dbReference type="EMBL" id="MCI23716.1"/>
    </source>
</evidence>
<feature type="compositionally biased region" description="Low complexity" evidence="1">
    <location>
        <begin position="15"/>
        <end position="26"/>
    </location>
</feature>
<accession>A0A392QJJ1</accession>
<dbReference type="AlphaFoldDB" id="A0A392QJJ1"/>
<keyword evidence="3" id="KW-1185">Reference proteome</keyword>
<protein>
    <submittedName>
        <fullName evidence="2">Uncharacterized protein</fullName>
    </submittedName>
</protein>
<evidence type="ECO:0000256" key="1">
    <source>
        <dbReference type="SAM" id="MobiDB-lite"/>
    </source>
</evidence>
<organism evidence="2 3">
    <name type="scientific">Trifolium medium</name>
    <dbReference type="NCBI Taxonomy" id="97028"/>
    <lineage>
        <taxon>Eukaryota</taxon>
        <taxon>Viridiplantae</taxon>
        <taxon>Streptophyta</taxon>
        <taxon>Embryophyta</taxon>
        <taxon>Tracheophyta</taxon>
        <taxon>Spermatophyta</taxon>
        <taxon>Magnoliopsida</taxon>
        <taxon>eudicotyledons</taxon>
        <taxon>Gunneridae</taxon>
        <taxon>Pentapetalae</taxon>
        <taxon>rosids</taxon>
        <taxon>fabids</taxon>
        <taxon>Fabales</taxon>
        <taxon>Fabaceae</taxon>
        <taxon>Papilionoideae</taxon>
        <taxon>50 kb inversion clade</taxon>
        <taxon>NPAAA clade</taxon>
        <taxon>Hologalegina</taxon>
        <taxon>IRL clade</taxon>
        <taxon>Trifolieae</taxon>
        <taxon>Trifolium</taxon>
    </lineage>
</organism>
<name>A0A392QJJ1_9FABA</name>
<evidence type="ECO:0000313" key="3">
    <source>
        <dbReference type="Proteomes" id="UP000265520"/>
    </source>
</evidence>
<proteinExistence type="predicted"/>
<feature type="non-terminal residue" evidence="2">
    <location>
        <position position="33"/>
    </location>
</feature>